<evidence type="ECO:0000259" key="8">
    <source>
        <dbReference type="Pfam" id="PF05649"/>
    </source>
</evidence>
<evidence type="ECO:0000256" key="4">
    <source>
        <dbReference type="ARBA" id="ARBA00022801"/>
    </source>
</evidence>
<dbReference type="AlphaFoldDB" id="A0A1Y6CXK7"/>
<dbReference type="PANTHER" id="PTHR11733">
    <property type="entry name" value="ZINC METALLOPROTEASE FAMILY M13 NEPRILYSIN-RELATED"/>
    <property type="match status" value="1"/>
</dbReference>
<dbReference type="CDD" id="cd08662">
    <property type="entry name" value="M13"/>
    <property type="match status" value="1"/>
</dbReference>
<dbReference type="SUPFAM" id="SSF55486">
    <property type="entry name" value="Metalloproteases ('zincins'), catalytic domain"/>
    <property type="match status" value="1"/>
</dbReference>
<proteinExistence type="predicted"/>
<keyword evidence="5" id="KW-0862">Zinc</keyword>
<dbReference type="PANTHER" id="PTHR11733:SF208">
    <property type="entry name" value="PEPTIDASE M13 C-TERMINAL DOMAIN-CONTAINING PROTEIN"/>
    <property type="match status" value="1"/>
</dbReference>
<evidence type="ECO:0000259" key="7">
    <source>
        <dbReference type="Pfam" id="PF01431"/>
    </source>
</evidence>
<dbReference type="InterPro" id="IPR042089">
    <property type="entry name" value="Peptidase_M13_dom_2"/>
</dbReference>
<reference evidence="10" key="1">
    <citation type="submission" date="2017-04" db="EMBL/GenBank/DDBJ databases">
        <authorList>
            <person name="Varghese N."/>
            <person name="Submissions S."/>
        </authorList>
    </citation>
    <scope>NUCLEOTIDE SEQUENCE [LARGE SCALE GENOMIC DNA]</scope>
    <source>
        <strain evidence="10">RKEM611</strain>
    </source>
</reference>
<evidence type="ECO:0000313" key="10">
    <source>
        <dbReference type="Proteomes" id="UP000192907"/>
    </source>
</evidence>
<evidence type="ECO:0000256" key="6">
    <source>
        <dbReference type="ARBA" id="ARBA00023049"/>
    </source>
</evidence>
<dbReference type="GO" id="GO:0004222">
    <property type="term" value="F:metalloendopeptidase activity"/>
    <property type="evidence" value="ECO:0007669"/>
    <property type="project" value="InterPro"/>
</dbReference>
<dbReference type="InterPro" id="IPR024079">
    <property type="entry name" value="MetalloPept_cat_dom_sf"/>
</dbReference>
<dbReference type="Gene3D" id="3.40.390.10">
    <property type="entry name" value="Collagenase (Catalytic Domain)"/>
    <property type="match status" value="1"/>
</dbReference>
<sequence length="653" mass="75246">MKNWLSLFVMGLATSSGAVSSKIPDQREFPINTKINPCENFYEYACSKTIEDFKLRDDRSIHTFSFSDSRERLLEKKKEFLQSLPKQKNLKGFRPALKNVYMACTDTSTRANEEKSLVTETIAQLNKIKSRDAFLDFLAEQRHNARFSFIDIGSGANKDNPDYQDFYYIADMMSLPERSYYEKDDVRTDYLSYLEEFFTTIGDKNPKSSAKAVLEVETQFAKNYPLPHELRKIFSQKTSISRKDLLKTYPTFRLEADLKRVPEKTNITHFLPDNFVFVNKLLAEEDLAKLKAVYKFQALSPIMDEAYPKYFATKFDFSAKHMGGPAKRSDLAERCTKDIMGNFRKEIDFELVDEVFPNFPEEKFIALAETVRGSIIDGIKDNEWLSEDGKKGAIKKIKNAKLQLVKPRTEAEWYFNPKLEYNPKEFLGNKQKLDKAKQDRMFAEIGDKRDKTRWWMGPLTINAYYSPSDNKFVMPIGILQPPFYDPSQPQEVNLGAVGAVIGHELGHGIDDNGAKYDFSGRLTQWMPNKDIKEFKKRGEKMVSQFDGAGHNGKLTLGENIGDLVGLSFAYDGAFPNGKGSIENKQKFFLQYARVWCSVIRPKFAERLLKTDSHSLGWARVNEQVKHQPGFHEAYSCKKGHAMYLEPEDRIRIW</sequence>
<feature type="domain" description="Peptidase M13 N-terminal" evidence="8">
    <location>
        <begin position="37"/>
        <end position="403"/>
    </location>
</feature>
<gene>
    <name evidence="9" type="ORF">SAMN06296036_1387</name>
</gene>
<accession>A0A1Y6CXK7</accession>
<dbReference type="EMBL" id="FWZT01000038">
    <property type="protein sequence ID" value="SMF81808.1"/>
    <property type="molecule type" value="Genomic_DNA"/>
</dbReference>
<keyword evidence="3" id="KW-0479">Metal-binding</keyword>
<dbReference type="Pfam" id="PF05649">
    <property type="entry name" value="Peptidase_M13_N"/>
    <property type="match status" value="1"/>
</dbReference>
<evidence type="ECO:0000256" key="1">
    <source>
        <dbReference type="ARBA" id="ARBA00001947"/>
    </source>
</evidence>
<keyword evidence="10" id="KW-1185">Reference proteome</keyword>
<dbReference type="GO" id="GO:0016485">
    <property type="term" value="P:protein processing"/>
    <property type="evidence" value="ECO:0007669"/>
    <property type="project" value="TreeGrafter"/>
</dbReference>
<keyword evidence="2" id="KW-0645">Protease</keyword>
<dbReference type="Proteomes" id="UP000192907">
    <property type="component" value="Unassembled WGS sequence"/>
</dbReference>
<comment type="cofactor">
    <cofactor evidence="1">
        <name>Zn(2+)</name>
        <dbReference type="ChEBI" id="CHEBI:29105"/>
    </cofactor>
</comment>
<dbReference type="InterPro" id="IPR000718">
    <property type="entry name" value="Peptidase_M13"/>
</dbReference>
<protein>
    <submittedName>
        <fullName evidence="9">Endothelin-converting enzyme Metallo peptidase. MEROPS family M13</fullName>
    </submittedName>
</protein>
<organism evidence="9 10">
    <name type="scientific">Pseudobacteriovorax antillogorgiicola</name>
    <dbReference type="NCBI Taxonomy" id="1513793"/>
    <lineage>
        <taxon>Bacteria</taxon>
        <taxon>Pseudomonadati</taxon>
        <taxon>Bdellovibrionota</taxon>
        <taxon>Oligoflexia</taxon>
        <taxon>Oligoflexales</taxon>
        <taxon>Pseudobacteriovoracaceae</taxon>
        <taxon>Pseudobacteriovorax</taxon>
    </lineage>
</organism>
<name>A0A1Y6CXK7_9BACT</name>
<dbReference type="OrthoDB" id="4649316at2"/>
<dbReference type="Pfam" id="PF01431">
    <property type="entry name" value="Peptidase_M13"/>
    <property type="match status" value="1"/>
</dbReference>
<feature type="domain" description="Peptidase M13 C-terminal" evidence="7">
    <location>
        <begin position="462"/>
        <end position="650"/>
    </location>
</feature>
<dbReference type="STRING" id="1513793.SAMN06296036_1387"/>
<dbReference type="RefSeq" id="WP_132326036.1">
    <property type="nucleotide sequence ID" value="NZ_FWZT01000038.1"/>
</dbReference>
<evidence type="ECO:0000313" key="9">
    <source>
        <dbReference type="EMBL" id="SMF81808.1"/>
    </source>
</evidence>
<keyword evidence="4" id="KW-0378">Hydrolase</keyword>
<dbReference type="InterPro" id="IPR018497">
    <property type="entry name" value="Peptidase_M13_C"/>
</dbReference>
<evidence type="ECO:0000256" key="2">
    <source>
        <dbReference type="ARBA" id="ARBA00022670"/>
    </source>
</evidence>
<evidence type="ECO:0000256" key="3">
    <source>
        <dbReference type="ARBA" id="ARBA00022723"/>
    </source>
</evidence>
<dbReference type="Gene3D" id="1.10.1380.10">
    <property type="entry name" value="Neutral endopeptidase , domain2"/>
    <property type="match status" value="1"/>
</dbReference>
<dbReference type="PRINTS" id="PR00786">
    <property type="entry name" value="NEPRILYSIN"/>
</dbReference>
<dbReference type="GO" id="GO:0046872">
    <property type="term" value="F:metal ion binding"/>
    <property type="evidence" value="ECO:0007669"/>
    <property type="project" value="UniProtKB-KW"/>
</dbReference>
<dbReference type="PROSITE" id="PS51885">
    <property type="entry name" value="NEPRILYSIN"/>
    <property type="match status" value="1"/>
</dbReference>
<evidence type="ECO:0000256" key="5">
    <source>
        <dbReference type="ARBA" id="ARBA00022833"/>
    </source>
</evidence>
<dbReference type="InterPro" id="IPR008753">
    <property type="entry name" value="Peptidase_M13_N"/>
</dbReference>
<dbReference type="GO" id="GO:0005886">
    <property type="term" value="C:plasma membrane"/>
    <property type="evidence" value="ECO:0007669"/>
    <property type="project" value="TreeGrafter"/>
</dbReference>
<keyword evidence="6" id="KW-0482">Metalloprotease</keyword>